<proteinExistence type="predicted"/>
<dbReference type="CDD" id="cd09272">
    <property type="entry name" value="RNase_HI_RT_Ty1"/>
    <property type="match status" value="1"/>
</dbReference>
<dbReference type="AlphaFoldDB" id="A0A9Q3FIG2"/>
<accession>A0A9Q3FIG2</accession>
<dbReference type="Pfam" id="PF22936">
    <property type="entry name" value="Pol_BBD"/>
    <property type="match status" value="1"/>
</dbReference>
<dbReference type="GO" id="GO:0006508">
    <property type="term" value="P:proteolysis"/>
    <property type="evidence" value="ECO:0007669"/>
    <property type="project" value="UniProtKB-KW"/>
</dbReference>
<dbReference type="GO" id="GO:0008233">
    <property type="term" value="F:peptidase activity"/>
    <property type="evidence" value="ECO:0007669"/>
    <property type="project" value="UniProtKB-KW"/>
</dbReference>
<dbReference type="PROSITE" id="PS50994">
    <property type="entry name" value="INTEGRASE"/>
    <property type="match status" value="1"/>
</dbReference>
<name>A0A9Q3FIG2_9BASI</name>
<dbReference type="InterPro" id="IPR057670">
    <property type="entry name" value="SH3_retrovirus"/>
</dbReference>
<keyword evidence="5" id="KW-0694">RNA-binding</keyword>
<keyword evidence="3" id="KW-0479">Metal-binding</keyword>
<feature type="domain" description="Integrase catalytic" evidence="8">
    <location>
        <begin position="212"/>
        <end position="309"/>
    </location>
</feature>
<protein>
    <recommendedName>
        <fullName evidence="8">Integrase catalytic domain-containing protein</fullName>
    </recommendedName>
</protein>
<keyword evidence="1" id="KW-0815">Transposition</keyword>
<dbReference type="InterPro" id="IPR039537">
    <property type="entry name" value="Retrotran_Ty1/copia-like"/>
</dbReference>
<comment type="caution">
    <text evidence="9">The sequence shown here is derived from an EMBL/GenBank/DDBJ whole genome shotgun (WGS) entry which is preliminary data.</text>
</comment>
<dbReference type="InterPro" id="IPR036397">
    <property type="entry name" value="RNaseH_sf"/>
</dbReference>
<dbReference type="PANTHER" id="PTHR42648:SF28">
    <property type="entry name" value="TRANSPOSON-ENCODED PROTEIN WITH RIBONUCLEASE H-LIKE AND RETROVIRUS ZINC FINGER-LIKE DOMAINS"/>
    <property type="match status" value="1"/>
</dbReference>
<evidence type="ECO:0000256" key="1">
    <source>
        <dbReference type="ARBA" id="ARBA00022578"/>
    </source>
</evidence>
<dbReference type="SUPFAM" id="SSF53098">
    <property type="entry name" value="Ribonuclease H-like"/>
    <property type="match status" value="1"/>
</dbReference>
<reference evidence="9" key="1">
    <citation type="submission" date="2021-03" db="EMBL/GenBank/DDBJ databases">
        <title>Draft genome sequence of rust myrtle Austropuccinia psidii MF-1, a brazilian biotype.</title>
        <authorList>
            <person name="Quecine M.C."/>
            <person name="Pachon D.M.R."/>
            <person name="Bonatelli M.L."/>
            <person name="Correr F.H."/>
            <person name="Franceschini L.M."/>
            <person name="Leite T.F."/>
            <person name="Margarido G.R.A."/>
            <person name="Almeida C.A."/>
            <person name="Ferrarezi J.A."/>
            <person name="Labate C.A."/>
        </authorList>
    </citation>
    <scope>NUCLEOTIDE SEQUENCE</scope>
    <source>
        <strain evidence="9">MF-1</strain>
    </source>
</reference>
<dbReference type="Pfam" id="PF25597">
    <property type="entry name" value="SH3_retrovirus"/>
    <property type="match status" value="1"/>
</dbReference>
<dbReference type="Proteomes" id="UP000765509">
    <property type="component" value="Unassembled WGS sequence"/>
</dbReference>
<dbReference type="Gene3D" id="3.30.420.10">
    <property type="entry name" value="Ribonuclease H-like superfamily/Ribonuclease H"/>
    <property type="match status" value="1"/>
</dbReference>
<dbReference type="GO" id="GO:0003723">
    <property type="term" value="F:RNA binding"/>
    <property type="evidence" value="ECO:0007669"/>
    <property type="project" value="UniProtKB-KW"/>
</dbReference>
<dbReference type="InterPro" id="IPR012337">
    <property type="entry name" value="RNaseH-like_sf"/>
</dbReference>
<evidence type="ECO:0000256" key="7">
    <source>
        <dbReference type="ARBA" id="ARBA00049244"/>
    </source>
</evidence>
<keyword evidence="2" id="KW-0645">Protease</keyword>
<comment type="catalytic activity">
    <reaction evidence="6">
        <text>DNA(n) + a 2'-deoxyribonucleoside 5'-triphosphate = DNA(n+1) + diphosphate</text>
        <dbReference type="Rhea" id="RHEA:22508"/>
        <dbReference type="Rhea" id="RHEA-COMP:17339"/>
        <dbReference type="Rhea" id="RHEA-COMP:17340"/>
        <dbReference type="ChEBI" id="CHEBI:33019"/>
        <dbReference type="ChEBI" id="CHEBI:61560"/>
        <dbReference type="ChEBI" id="CHEBI:173112"/>
        <dbReference type="EC" id="2.7.7.49"/>
    </reaction>
</comment>
<evidence type="ECO:0000313" key="9">
    <source>
        <dbReference type="EMBL" id="MBW0538010.1"/>
    </source>
</evidence>
<dbReference type="InterPro" id="IPR013103">
    <property type="entry name" value="RVT_2"/>
</dbReference>
<dbReference type="PANTHER" id="PTHR42648">
    <property type="entry name" value="TRANSPOSASE, PUTATIVE-RELATED"/>
    <property type="match status" value="1"/>
</dbReference>
<dbReference type="OrthoDB" id="1002447at2759"/>
<dbReference type="GO" id="GO:0003964">
    <property type="term" value="F:RNA-directed DNA polymerase activity"/>
    <property type="evidence" value="ECO:0007669"/>
    <property type="project" value="UniProtKB-EC"/>
</dbReference>
<evidence type="ECO:0000259" key="8">
    <source>
        <dbReference type="PROSITE" id="PS50994"/>
    </source>
</evidence>
<keyword evidence="10" id="KW-1185">Reference proteome</keyword>
<evidence type="ECO:0000256" key="5">
    <source>
        <dbReference type="ARBA" id="ARBA00022884"/>
    </source>
</evidence>
<comment type="catalytic activity">
    <reaction evidence="7">
        <text>DNA(n) + a 2'-deoxyribonucleoside 5'-triphosphate = DNA(n+1) + diphosphate</text>
        <dbReference type="Rhea" id="RHEA:22508"/>
        <dbReference type="Rhea" id="RHEA-COMP:17339"/>
        <dbReference type="Rhea" id="RHEA-COMP:17340"/>
        <dbReference type="ChEBI" id="CHEBI:33019"/>
        <dbReference type="ChEBI" id="CHEBI:61560"/>
        <dbReference type="ChEBI" id="CHEBI:173112"/>
        <dbReference type="EC" id="2.7.7.7"/>
    </reaction>
</comment>
<dbReference type="InterPro" id="IPR054722">
    <property type="entry name" value="PolX-like_BBD"/>
</dbReference>
<evidence type="ECO:0000256" key="4">
    <source>
        <dbReference type="ARBA" id="ARBA00022801"/>
    </source>
</evidence>
<dbReference type="GO" id="GO:0015074">
    <property type="term" value="P:DNA integration"/>
    <property type="evidence" value="ECO:0007669"/>
    <property type="project" value="InterPro"/>
</dbReference>
<dbReference type="Pfam" id="PF07727">
    <property type="entry name" value="RVT_2"/>
    <property type="match status" value="2"/>
</dbReference>
<sequence>MSTAQVLVTGPTSRQEELIIDCGATHHMFNSESFFSSINKTPPMKVSTGDSESSLRAKGVGTVTISCNNHFITLSNCLFVPNLNCNLISLLELFKGKLTINCINDQFTLESNNDITISGKIQNNLMKIEYQIPKSFATRFLDNRWHLRVGHPSNQVIKSMGLPHSDSPCKSCDLNKMCHLPFDNQFEHKSEAYDQFIIVKRMMENLHDRSIKKLVSDRGGEFLNEKFKKLSEEQGFIHFFSPPETPQHNGFAERANQTILEKAWCMLSTSNLPNCYWAEAVNTATLLSNFTPMPSRMNNCPFSLWKKTGPRIKKTRIFGCRAIVSIPKSHREWKLGPSGSEGIMLGYENEGSCYRVLRLNDHKILISRHVKFDESTFPSLPSSRNNDILSWGNFDAVPVVVDEIHPGREVLVDEIQASQQNLAGDSNVVDEVHSPVGERSDQEAPSLENRPRVSRIKVIGPRHPTIITGDITNQNILPYSCRANALITVSDDSPQTFKKAITSQNKEVWIKAIEKELSSMNSMGVWEVIDLKPEYRLVGTTWVFCSKKSHLNEIIEHKARLCAQGFTQTPGVDYGKTYSPTEPCVFFRGGSKPVWLYIHGDDIAIFGPEVGAFKEEITKEFQIKDVGNADLLLGVKISHSAEAVVLDQGHYAESIIELYGMSDCKPVSTPLVPGEHLHPATPEELEKFKELGGTQNTGLVYRRGNQEGLKAYSDADWGNCKETRRSISGYLTLLNGNLILWKTKKQPSVLISTGEAEYKAVCDLVSELLWLRQWGQECGLFTTLKPIPIHEDNQSCINSILGNSNLNNRRMKHVDIQLHFVK</sequence>
<gene>
    <name evidence="9" type="ORF">O181_077725</name>
</gene>
<dbReference type="GO" id="GO:0003887">
    <property type="term" value="F:DNA-directed DNA polymerase activity"/>
    <property type="evidence" value="ECO:0007669"/>
    <property type="project" value="UniProtKB-EC"/>
</dbReference>
<dbReference type="EMBL" id="AVOT02042590">
    <property type="protein sequence ID" value="MBW0538010.1"/>
    <property type="molecule type" value="Genomic_DNA"/>
</dbReference>
<dbReference type="GO" id="GO:0005634">
    <property type="term" value="C:nucleus"/>
    <property type="evidence" value="ECO:0007669"/>
    <property type="project" value="UniProtKB-ARBA"/>
</dbReference>
<evidence type="ECO:0000313" key="10">
    <source>
        <dbReference type="Proteomes" id="UP000765509"/>
    </source>
</evidence>
<evidence type="ECO:0000256" key="6">
    <source>
        <dbReference type="ARBA" id="ARBA00048173"/>
    </source>
</evidence>
<evidence type="ECO:0000256" key="2">
    <source>
        <dbReference type="ARBA" id="ARBA00022670"/>
    </source>
</evidence>
<evidence type="ECO:0000256" key="3">
    <source>
        <dbReference type="ARBA" id="ARBA00022723"/>
    </source>
</evidence>
<keyword evidence="4" id="KW-0378">Hydrolase</keyword>
<dbReference type="GO" id="GO:0046872">
    <property type="term" value="F:metal ion binding"/>
    <property type="evidence" value="ECO:0007669"/>
    <property type="project" value="UniProtKB-KW"/>
</dbReference>
<dbReference type="GO" id="GO:0032196">
    <property type="term" value="P:transposition"/>
    <property type="evidence" value="ECO:0007669"/>
    <property type="project" value="UniProtKB-KW"/>
</dbReference>
<dbReference type="InterPro" id="IPR001584">
    <property type="entry name" value="Integrase_cat-core"/>
</dbReference>
<organism evidence="9 10">
    <name type="scientific">Austropuccinia psidii MF-1</name>
    <dbReference type="NCBI Taxonomy" id="1389203"/>
    <lineage>
        <taxon>Eukaryota</taxon>
        <taxon>Fungi</taxon>
        <taxon>Dikarya</taxon>
        <taxon>Basidiomycota</taxon>
        <taxon>Pucciniomycotina</taxon>
        <taxon>Pucciniomycetes</taxon>
        <taxon>Pucciniales</taxon>
        <taxon>Sphaerophragmiaceae</taxon>
        <taxon>Austropuccinia</taxon>
    </lineage>
</organism>